<name>A0A1S2V4R3_9PSED</name>
<dbReference type="Proteomes" id="UP000181661">
    <property type="component" value="Unassembled WGS sequence"/>
</dbReference>
<dbReference type="EMBL" id="MDDR01000019">
    <property type="protein sequence ID" value="OIN53365.1"/>
    <property type="molecule type" value="Genomic_DNA"/>
</dbReference>
<evidence type="ECO:0000313" key="2">
    <source>
        <dbReference type="Proteomes" id="UP000181661"/>
    </source>
</evidence>
<protein>
    <submittedName>
        <fullName evidence="1">Uncharacterized protein</fullName>
    </submittedName>
</protein>
<reference evidence="1 2" key="1">
    <citation type="submission" date="2016-08" db="EMBL/GenBank/DDBJ databases">
        <title>Draft genome sequence of Pseudomonas costantinii LMG 22119, type strain isolated from cultivated mushroom (Agaricus bisporus) sporophores.</title>
        <authorList>
            <person name="Tambong J.T."/>
        </authorList>
    </citation>
    <scope>NUCLEOTIDE SEQUENCE [LARGE SCALE GENOMIC DNA]</scope>
    <source>
        <strain evidence="1 2">LMG 22119</strain>
    </source>
</reference>
<dbReference type="AlphaFoldDB" id="A0A1S2V4R3"/>
<comment type="caution">
    <text evidence="1">The sequence shown here is derived from an EMBL/GenBank/DDBJ whole genome shotgun (WGS) entry which is preliminary data.</text>
</comment>
<evidence type="ECO:0000313" key="1">
    <source>
        <dbReference type="EMBL" id="OIN53365.1"/>
    </source>
</evidence>
<proteinExistence type="predicted"/>
<accession>A0A1S2V4R3</accession>
<sequence>MAWVVMLTSPKGDRFYGEAIDRDGIRYRCASTAQAEAFKTKSDAEESFYYFRFMRALDGYQLEAVEI</sequence>
<gene>
    <name evidence="1" type="ORF">BFL40_10400</name>
</gene>
<organism evidence="1 2">
    <name type="scientific">Pseudomonas costantinii</name>
    <dbReference type="NCBI Taxonomy" id="168469"/>
    <lineage>
        <taxon>Bacteria</taxon>
        <taxon>Pseudomonadati</taxon>
        <taxon>Pseudomonadota</taxon>
        <taxon>Gammaproteobacteria</taxon>
        <taxon>Pseudomonadales</taxon>
        <taxon>Pseudomonadaceae</taxon>
        <taxon>Pseudomonas</taxon>
    </lineage>
</organism>